<accession>A0ABN2QNF4</accession>
<dbReference type="InterPro" id="IPR008183">
    <property type="entry name" value="Aldose_1/G6P_1-epimerase"/>
</dbReference>
<dbReference type="EMBL" id="BAAAMK010000004">
    <property type="protein sequence ID" value="GAA1955230.1"/>
    <property type="molecule type" value="Genomic_DNA"/>
</dbReference>
<comment type="caution">
    <text evidence="1">The sequence shown here is derived from an EMBL/GenBank/DDBJ whole genome shotgun (WGS) entry which is preliminary data.</text>
</comment>
<keyword evidence="2" id="KW-1185">Reference proteome</keyword>
<gene>
    <name evidence="1" type="ORF">GCM10009717_21490</name>
</gene>
<dbReference type="Gene3D" id="2.70.98.10">
    <property type="match status" value="1"/>
</dbReference>
<evidence type="ECO:0000313" key="2">
    <source>
        <dbReference type="Proteomes" id="UP001499954"/>
    </source>
</evidence>
<reference evidence="1 2" key="1">
    <citation type="journal article" date="2019" name="Int. J. Syst. Evol. Microbiol.">
        <title>The Global Catalogue of Microorganisms (GCM) 10K type strain sequencing project: providing services to taxonomists for standard genome sequencing and annotation.</title>
        <authorList>
            <consortium name="The Broad Institute Genomics Platform"/>
            <consortium name="The Broad Institute Genome Sequencing Center for Infectious Disease"/>
            <person name="Wu L."/>
            <person name="Ma J."/>
        </authorList>
    </citation>
    <scope>NUCLEOTIDE SEQUENCE [LARGE SCALE GENOMIC DNA]</scope>
    <source>
        <strain evidence="1 2">JCM 13584</strain>
    </source>
</reference>
<organism evidence="1 2">
    <name type="scientific">Agromyces allii</name>
    <dbReference type="NCBI Taxonomy" id="393607"/>
    <lineage>
        <taxon>Bacteria</taxon>
        <taxon>Bacillati</taxon>
        <taxon>Actinomycetota</taxon>
        <taxon>Actinomycetes</taxon>
        <taxon>Micrococcales</taxon>
        <taxon>Microbacteriaceae</taxon>
        <taxon>Agromyces</taxon>
    </lineage>
</organism>
<dbReference type="RefSeq" id="WP_246200884.1">
    <property type="nucleotide sequence ID" value="NZ_BAAAMK010000004.1"/>
</dbReference>
<dbReference type="SUPFAM" id="SSF74650">
    <property type="entry name" value="Galactose mutarotase-like"/>
    <property type="match status" value="1"/>
</dbReference>
<dbReference type="InterPro" id="IPR011013">
    <property type="entry name" value="Gal_mutarotase_sf_dom"/>
</dbReference>
<dbReference type="Proteomes" id="UP001499954">
    <property type="component" value="Unassembled WGS sequence"/>
</dbReference>
<evidence type="ECO:0000313" key="1">
    <source>
        <dbReference type="EMBL" id="GAA1955230.1"/>
    </source>
</evidence>
<dbReference type="Pfam" id="PF01263">
    <property type="entry name" value="Aldose_epim"/>
    <property type="match status" value="1"/>
</dbReference>
<dbReference type="InterPro" id="IPR037480">
    <property type="entry name" value="YihR-like"/>
</dbReference>
<name>A0ABN2QNF4_9MICO</name>
<protein>
    <submittedName>
        <fullName evidence="1">Aldose 1-epimerase family protein</fullName>
    </submittedName>
</protein>
<sequence length="318" mass="34700">MKHMVERGPTAISGTQYRIRAAGYEAVIASVGASVRVLQDDHGDLIVPYDADVMRPAMRGALLAPWPNRTAHGRYEFGGDVHQLPVNELDRENAAHGLVAWQDFTIVSRDENYVTLAGAIEAQPGYPWRVDLEVSFVLDADGLTQRVLATNNSREAAPLGVGGHPYLAAGPVLPGAVDQWFLELPADLVMKVSSYRLLPIAVESVAARGGILDFRERREIGQTELNHAFGGLRRDSAGNTRVRVTDRRGFGVELECDGSARWLQIYTADAADPLDRRHAVAVEPMTCPPDALNSKVDLITLEPGATFSTQWRIGRVTA</sequence>
<dbReference type="CDD" id="cd09022">
    <property type="entry name" value="Aldose_epim_Ec_YihR"/>
    <property type="match status" value="1"/>
</dbReference>
<proteinExistence type="predicted"/>
<dbReference type="InterPro" id="IPR014718">
    <property type="entry name" value="GH-type_carb-bd"/>
</dbReference>